<name>A0A4R6YKT7_9HYPH</name>
<gene>
    <name evidence="1" type="ORF">DES43_102185</name>
</gene>
<keyword evidence="2" id="KW-1185">Reference proteome</keyword>
<evidence type="ECO:0000313" key="2">
    <source>
        <dbReference type="Proteomes" id="UP000294958"/>
    </source>
</evidence>
<organism evidence="1 2">
    <name type="scientific">Aquamicrobium defluvii</name>
    <dbReference type="NCBI Taxonomy" id="69279"/>
    <lineage>
        <taxon>Bacteria</taxon>
        <taxon>Pseudomonadati</taxon>
        <taxon>Pseudomonadota</taxon>
        <taxon>Alphaproteobacteria</taxon>
        <taxon>Hyphomicrobiales</taxon>
        <taxon>Phyllobacteriaceae</taxon>
        <taxon>Aquamicrobium</taxon>
    </lineage>
</organism>
<protein>
    <submittedName>
        <fullName evidence="1">Uncharacterized protein</fullName>
    </submittedName>
</protein>
<sequence>MHLERAYYYLGGNDETCGKAREALDLLIEMVATAEHARSAGEIIQFPRQSRS</sequence>
<dbReference type="AlphaFoldDB" id="A0A4R6YKT7"/>
<dbReference type="EMBL" id="SNZF01000002">
    <property type="protein sequence ID" value="TDR37637.1"/>
    <property type="molecule type" value="Genomic_DNA"/>
</dbReference>
<evidence type="ECO:0000313" key="1">
    <source>
        <dbReference type="EMBL" id="TDR37637.1"/>
    </source>
</evidence>
<dbReference type="Proteomes" id="UP000294958">
    <property type="component" value="Unassembled WGS sequence"/>
</dbReference>
<reference evidence="1 2" key="1">
    <citation type="submission" date="2019-03" db="EMBL/GenBank/DDBJ databases">
        <title>Genomic Encyclopedia of Type Strains, Phase IV (KMG-IV): sequencing the most valuable type-strain genomes for metagenomic binning, comparative biology and taxonomic classification.</title>
        <authorList>
            <person name="Goeker M."/>
        </authorList>
    </citation>
    <scope>NUCLEOTIDE SEQUENCE [LARGE SCALE GENOMIC DNA]</scope>
    <source>
        <strain evidence="1 2">DSM 11603</strain>
    </source>
</reference>
<proteinExistence type="predicted"/>
<accession>A0A4R6YKT7</accession>
<comment type="caution">
    <text evidence="1">The sequence shown here is derived from an EMBL/GenBank/DDBJ whole genome shotgun (WGS) entry which is preliminary data.</text>
</comment>